<proteinExistence type="predicted"/>
<evidence type="ECO:0000256" key="6">
    <source>
        <dbReference type="ARBA" id="ARBA00023136"/>
    </source>
</evidence>
<dbReference type="PANTHER" id="PTHR36122:SF2">
    <property type="entry name" value="NICOTINAMIDE RIBOSIDE TRANSPORTER PNUC"/>
    <property type="match status" value="1"/>
</dbReference>
<comment type="caution">
    <text evidence="8">The sequence shown here is derived from an EMBL/GenBank/DDBJ whole genome shotgun (WGS) entry which is preliminary data.</text>
</comment>
<evidence type="ECO:0000256" key="3">
    <source>
        <dbReference type="ARBA" id="ARBA00022475"/>
    </source>
</evidence>
<evidence type="ECO:0000313" key="8">
    <source>
        <dbReference type="EMBL" id="KKN09918.1"/>
    </source>
</evidence>
<dbReference type="NCBIfam" id="TIGR01528">
    <property type="entry name" value="NMN_trans_PnuC"/>
    <property type="match status" value="1"/>
</dbReference>
<organism evidence="8">
    <name type="scientific">marine sediment metagenome</name>
    <dbReference type="NCBI Taxonomy" id="412755"/>
    <lineage>
        <taxon>unclassified sequences</taxon>
        <taxon>metagenomes</taxon>
        <taxon>ecological metagenomes</taxon>
    </lineage>
</organism>
<dbReference type="Pfam" id="PF04973">
    <property type="entry name" value="NMN_transporter"/>
    <property type="match status" value="1"/>
</dbReference>
<keyword evidence="5 7" id="KW-1133">Transmembrane helix</keyword>
<evidence type="ECO:0000256" key="7">
    <source>
        <dbReference type="SAM" id="Phobius"/>
    </source>
</evidence>
<feature type="transmembrane region" description="Helical" evidence="7">
    <location>
        <begin position="12"/>
        <end position="32"/>
    </location>
</feature>
<evidence type="ECO:0000256" key="2">
    <source>
        <dbReference type="ARBA" id="ARBA00022448"/>
    </source>
</evidence>
<keyword evidence="4 7" id="KW-0812">Transmembrane</keyword>
<keyword evidence="6 7" id="KW-0472">Membrane</keyword>
<keyword evidence="3" id="KW-1003">Cell membrane</keyword>
<gene>
    <name evidence="8" type="ORF">LCGC14_1041830</name>
</gene>
<evidence type="ECO:0008006" key="9">
    <source>
        <dbReference type="Google" id="ProtNLM"/>
    </source>
</evidence>
<dbReference type="PANTHER" id="PTHR36122">
    <property type="entry name" value="NICOTINAMIDE RIBOSIDE TRANSPORTER PNUC"/>
    <property type="match status" value="1"/>
</dbReference>
<feature type="transmembrane region" description="Helical" evidence="7">
    <location>
        <begin position="102"/>
        <end position="120"/>
    </location>
</feature>
<comment type="subcellular location">
    <subcellularLocation>
        <location evidence="1">Cell membrane</location>
        <topology evidence="1">Multi-pass membrane protein</topology>
    </subcellularLocation>
</comment>
<dbReference type="GO" id="GO:0005886">
    <property type="term" value="C:plasma membrane"/>
    <property type="evidence" value="ECO:0007669"/>
    <property type="project" value="UniProtKB-SubCell"/>
</dbReference>
<dbReference type="InterPro" id="IPR006419">
    <property type="entry name" value="NMN_transpt_PnuC"/>
</dbReference>
<dbReference type="AlphaFoldDB" id="A0A0F9QXR1"/>
<evidence type="ECO:0000256" key="5">
    <source>
        <dbReference type="ARBA" id="ARBA00022989"/>
    </source>
</evidence>
<dbReference type="EMBL" id="LAZR01004294">
    <property type="protein sequence ID" value="KKN09918.1"/>
    <property type="molecule type" value="Genomic_DNA"/>
</dbReference>
<reference evidence="8" key="1">
    <citation type="journal article" date="2015" name="Nature">
        <title>Complex archaea that bridge the gap between prokaryotes and eukaryotes.</title>
        <authorList>
            <person name="Spang A."/>
            <person name="Saw J.H."/>
            <person name="Jorgensen S.L."/>
            <person name="Zaremba-Niedzwiedzka K."/>
            <person name="Martijn J."/>
            <person name="Lind A.E."/>
            <person name="van Eijk R."/>
            <person name="Schleper C."/>
            <person name="Guy L."/>
            <person name="Ettema T.J."/>
        </authorList>
    </citation>
    <scope>NUCLEOTIDE SEQUENCE</scope>
</reference>
<feature type="transmembrane region" description="Helical" evidence="7">
    <location>
        <begin position="176"/>
        <end position="193"/>
    </location>
</feature>
<keyword evidence="2" id="KW-0813">Transport</keyword>
<feature type="transmembrane region" description="Helical" evidence="7">
    <location>
        <begin position="62"/>
        <end position="81"/>
    </location>
</feature>
<feature type="transmembrane region" description="Helical" evidence="7">
    <location>
        <begin position="39"/>
        <end position="56"/>
    </location>
</feature>
<dbReference type="GO" id="GO:0034257">
    <property type="term" value="F:nicotinamide riboside transmembrane transporter activity"/>
    <property type="evidence" value="ECO:0007669"/>
    <property type="project" value="InterPro"/>
</dbReference>
<protein>
    <recommendedName>
        <fullName evidence="9">Nicotinamide mononucleotide transporter PnuC</fullName>
    </recommendedName>
</protein>
<evidence type="ECO:0000256" key="4">
    <source>
        <dbReference type="ARBA" id="ARBA00022692"/>
    </source>
</evidence>
<sequence>MSDWLTFIVDAFAVMSGWEIFAALLGMAYIIFASRESQWCWPIAFTSTLIYTILFWEGQLPMQSFLHFYYMGMAIYGYTLWRKHGATEDKLAITSWSWTKQLTFLGIGTLLSAITAYYLATTQTSQHPYLDAGITIFSVMNTWLMAKKVLQNWLYWVVIDGAAIALYAQSGFYATVILFSVYTILATVGFINWQKLYRLQSS</sequence>
<evidence type="ECO:0000256" key="1">
    <source>
        <dbReference type="ARBA" id="ARBA00004651"/>
    </source>
</evidence>
<name>A0A0F9QXR1_9ZZZZ</name>
<accession>A0A0F9QXR1</accession>